<keyword evidence="1" id="KW-0812">Transmembrane</keyword>
<dbReference type="Proteomes" id="UP000824540">
    <property type="component" value="Unassembled WGS sequence"/>
</dbReference>
<sequence length="192" mass="21331">MRAEDCLSVLAAAMAILPGVLSSNWNVLLPPGPIHAVPGSSMVIPCWYSYPEIGGRYRVRSVMWCRNQAYCITPSYVYHSDGIFLEPEYRGRVEYLGDTSNNCTLKIADLRVSDSGTYVFRFITDHPVEKLPGQRGITLMVSDKKREGDRAPLLWIVVVILVACALVAAIVWMRKKRGTPGERQGGEDTLAL</sequence>
<dbReference type="OrthoDB" id="6152887at2759"/>
<evidence type="ECO:0000256" key="1">
    <source>
        <dbReference type="SAM" id="Phobius"/>
    </source>
</evidence>
<keyword evidence="1" id="KW-1133">Transmembrane helix</keyword>
<keyword evidence="5" id="KW-1185">Reference proteome</keyword>
<evidence type="ECO:0000313" key="5">
    <source>
        <dbReference type="Proteomes" id="UP000824540"/>
    </source>
</evidence>
<proteinExistence type="predicted"/>
<dbReference type="InterPro" id="IPR036179">
    <property type="entry name" value="Ig-like_dom_sf"/>
</dbReference>
<protein>
    <recommendedName>
        <fullName evidence="3">Immunoglobulin domain-containing protein</fullName>
    </recommendedName>
</protein>
<organism evidence="4 5">
    <name type="scientific">Albula glossodonta</name>
    <name type="common">roundjaw bonefish</name>
    <dbReference type="NCBI Taxonomy" id="121402"/>
    <lineage>
        <taxon>Eukaryota</taxon>
        <taxon>Metazoa</taxon>
        <taxon>Chordata</taxon>
        <taxon>Craniata</taxon>
        <taxon>Vertebrata</taxon>
        <taxon>Euteleostomi</taxon>
        <taxon>Actinopterygii</taxon>
        <taxon>Neopterygii</taxon>
        <taxon>Teleostei</taxon>
        <taxon>Albuliformes</taxon>
        <taxon>Albulidae</taxon>
        <taxon>Albula</taxon>
    </lineage>
</organism>
<comment type="caution">
    <text evidence="4">The sequence shown here is derived from an EMBL/GenBank/DDBJ whole genome shotgun (WGS) entry which is preliminary data.</text>
</comment>
<dbReference type="SMART" id="SM00409">
    <property type="entry name" value="IG"/>
    <property type="match status" value="1"/>
</dbReference>
<gene>
    <name evidence="4" type="ORF">JZ751_004727</name>
</gene>
<dbReference type="AlphaFoldDB" id="A0A8T2N640"/>
<accession>A0A8T2N640</accession>
<feature type="transmembrane region" description="Helical" evidence="1">
    <location>
        <begin position="153"/>
        <end position="173"/>
    </location>
</feature>
<reference evidence="4" key="1">
    <citation type="thesis" date="2021" institute="BYU ScholarsArchive" country="Provo, UT, USA">
        <title>Applications of and Algorithms for Genome Assembly and Genomic Analyses with an Emphasis on Marine Teleosts.</title>
        <authorList>
            <person name="Pickett B.D."/>
        </authorList>
    </citation>
    <scope>NUCLEOTIDE SEQUENCE</scope>
    <source>
        <strain evidence="4">HI-2016</strain>
    </source>
</reference>
<feature type="domain" description="Immunoglobulin" evidence="3">
    <location>
        <begin position="31"/>
        <end position="142"/>
    </location>
</feature>
<dbReference type="Gene3D" id="2.60.40.10">
    <property type="entry name" value="Immunoglobulins"/>
    <property type="match status" value="1"/>
</dbReference>
<keyword evidence="1" id="KW-0472">Membrane</keyword>
<feature type="signal peptide" evidence="2">
    <location>
        <begin position="1"/>
        <end position="22"/>
    </location>
</feature>
<dbReference type="EMBL" id="JAFBMS010000120">
    <property type="protein sequence ID" value="KAG9335406.1"/>
    <property type="molecule type" value="Genomic_DNA"/>
</dbReference>
<evidence type="ECO:0000313" key="4">
    <source>
        <dbReference type="EMBL" id="KAG9335406.1"/>
    </source>
</evidence>
<dbReference type="InterPro" id="IPR013783">
    <property type="entry name" value="Ig-like_fold"/>
</dbReference>
<feature type="chain" id="PRO_5035760987" description="Immunoglobulin domain-containing protein" evidence="2">
    <location>
        <begin position="23"/>
        <end position="192"/>
    </location>
</feature>
<dbReference type="PANTHER" id="PTHR46013:SF4">
    <property type="entry name" value="B-CELL RECEPTOR CD22-RELATED"/>
    <property type="match status" value="1"/>
</dbReference>
<keyword evidence="2" id="KW-0732">Signal</keyword>
<dbReference type="InterPro" id="IPR003599">
    <property type="entry name" value="Ig_sub"/>
</dbReference>
<dbReference type="Pfam" id="PF24518">
    <property type="entry name" value="Ig_CD22"/>
    <property type="match status" value="1"/>
</dbReference>
<dbReference type="PANTHER" id="PTHR46013">
    <property type="entry name" value="VASCULAR CELL ADHESION MOLECULE 1"/>
    <property type="match status" value="1"/>
</dbReference>
<dbReference type="SUPFAM" id="SSF48726">
    <property type="entry name" value="Immunoglobulin"/>
    <property type="match status" value="1"/>
</dbReference>
<evidence type="ECO:0000256" key="2">
    <source>
        <dbReference type="SAM" id="SignalP"/>
    </source>
</evidence>
<dbReference type="InterPro" id="IPR056386">
    <property type="entry name" value="Ig_CD22"/>
</dbReference>
<name>A0A8T2N640_9TELE</name>
<evidence type="ECO:0000259" key="3">
    <source>
        <dbReference type="SMART" id="SM00409"/>
    </source>
</evidence>